<dbReference type="EMBL" id="CP022753">
    <property type="protein sequence ID" value="ASU81849.1"/>
    <property type="molecule type" value="Genomic_DNA"/>
</dbReference>
<dbReference type="GO" id="GO:0003677">
    <property type="term" value="F:DNA binding"/>
    <property type="evidence" value="ECO:0007669"/>
    <property type="project" value="UniProtKB-KW"/>
</dbReference>
<dbReference type="PANTHER" id="PTHR30346:SF29">
    <property type="entry name" value="LYSR SUBSTRATE-BINDING"/>
    <property type="match status" value="1"/>
</dbReference>
<comment type="similarity">
    <text evidence="1">Belongs to the LysR transcriptional regulatory family.</text>
</comment>
<feature type="domain" description="HTH lysR-type" evidence="5">
    <location>
        <begin position="4"/>
        <end position="61"/>
    </location>
</feature>
<sequence>MNDWDLRKLRLLRTLDELGTVRATAEALRMTPSGVSQQLAMLSRELGVPMLEAHGRRVRLTSAAHVVLRHADALFAQVERAQAELEEHQRGEAGEVRVGAFATAIPGLVIPAVKRLRRSHPRLAVRVREAEAAEVYDLLAGGEIEIALSLAVDAPTSGDTRFTRSSLLADPLDVAVPVGHRLAGTPGLRLADLADEAWIYGDSGPWRDITLTACADAGFVPERAHVASNWAAILAMVGAGMGVALVPRLAAPESGPDVAIRVLHADRPRRHVVSAVRAGAEDRPHVAQVLRALDQAVATRG</sequence>
<dbReference type="Pfam" id="PF00126">
    <property type="entry name" value="HTH_1"/>
    <property type="match status" value="1"/>
</dbReference>
<dbReference type="Gene3D" id="1.10.10.10">
    <property type="entry name" value="Winged helix-like DNA-binding domain superfamily/Winged helix DNA-binding domain"/>
    <property type="match status" value="1"/>
</dbReference>
<keyword evidence="4" id="KW-0804">Transcription</keyword>
<evidence type="ECO:0000256" key="3">
    <source>
        <dbReference type="ARBA" id="ARBA00023125"/>
    </source>
</evidence>
<evidence type="ECO:0000259" key="5">
    <source>
        <dbReference type="PROSITE" id="PS50931"/>
    </source>
</evidence>
<dbReference type="InterPro" id="IPR000847">
    <property type="entry name" value="LysR_HTH_N"/>
</dbReference>
<dbReference type="InterPro" id="IPR005119">
    <property type="entry name" value="LysR_subst-bd"/>
</dbReference>
<dbReference type="Pfam" id="PF03466">
    <property type="entry name" value="LysR_substrate"/>
    <property type="match status" value="1"/>
</dbReference>
<dbReference type="PANTHER" id="PTHR30346">
    <property type="entry name" value="TRANSCRIPTIONAL DUAL REGULATOR HCAR-RELATED"/>
    <property type="match status" value="1"/>
</dbReference>
<gene>
    <name evidence="6" type="ORF">CDO52_02755</name>
</gene>
<evidence type="ECO:0000313" key="7">
    <source>
        <dbReference type="Proteomes" id="UP000215005"/>
    </source>
</evidence>
<evidence type="ECO:0000256" key="2">
    <source>
        <dbReference type="ARBA" id="ARBA00023015"/>
    </source>
</evidence>
<dbReference type="SUPFAM" id="SSF46785">
    <property type="entry name" value="Winged helix' DNA-binding domain"/>
    <property type="match status" value="1"/>
</dbReference>
<dbReference type="KEGG" id="ngv:CDO52_02755"/>
<keyword evidence="7" id="KW-1185">Reference proteome</keyword>
<dbReference type="AlphaFoldDB" id="A0A223S1E4"/>
<dbReference type="Proteomes" id="UP000215005">
    <property type="component" value="Chromosome"/>
</dbReference>
<dbReference type="GO" id="GO:0003700">
    <property type="term" value="F:DNA-binding transcription factor activity"/>
    <property type="evidence" value="ECO:0007669"/>
    <property type="project" value="InterPro"/>
</dbReference>
<evidence type="ECO:0000313" key="6">
    <source>
        <dbReference type="EMBL" id="ASU81849.1"/>
    </source>
</evidence>
<proteinExistence type="inferred from homology"/>
<reference evidence="6 7" key="1">
    <citation type="submission" date="2017-08" db="EMBL/GenBank/DDBJ databases">
        <title>The complete genome sequence of Nocardiopsis gilva YIM 90087.</title>
        <authorList>
            <person name="Yin M."/>
            <person name="Tang S."/>
        </authorList>
    </citation>
    <scope>NUCLEOTIDE SEQUENCE [LARGE SCALE GENOMIC DNA]</scope>
    <source>
        <strain evidence="6 7">YIM 90087</strain>
    </source>
</reference>
<accession>A0A223S1E4</accession>
<dbReference type="InterPro" id="IPR036390">
    <property type="entry name" value="WH_DNA-bd_sf"/>
</dbReference>
<keyword evidence="3" id="KW-0238">DNA-binding</keyword>
<dbReference type="Gene3D" id="3.40.190.10">
    <property type="entry name" value="Periplasmic binding protein-like II"/>
    <property type="match status" value="2"/>
</dbReference>
<evidence type="ECO:0000256" key="1">
    <source>
        <dbReference type="ARBA" id="ARBA00009437"/>
    </source>
</evidence>
<dbReference type="SUPFAM" id="SSF53850">
    <property type="entry name" value="Periplasmic binding protein-like II"/>
    <property type="match status" value="1"/>
</dbReference>
<dbReference type="PROSITE" id="PS50931">
    <property type="entry name" value="HTH_LYSR"/>
    <property type="match status" value="1"/>
</dbReference>
<protein>
    <submittedName>
        <fullName evidence="6">LysR family transcriptional regulator</fullName>
    </submittedName>
</protein>
<dbReference type="CDD" id="cd08423">
    <property type="entry name" value="PBP2_LTTR_like_6"/>
    <property type="match status" value="1"/>
</dbReference>
<keyword evidence="2" id="KW-0805">Transcription regulation</keyword>
<dbReference type="OrthoDB" id="3636008at2"/>
<organism evidence="6 7">
    <name type="scientific">Nocardiopsis gilva YIM 90087</name>
    <dbReference type="NCBI Taxonomy" id="1235441"/>
    <lineage>
        <taxon>Bacteria</taxon>
        <taxon>Bacillati</taxon>
        <taxon>Actinomycetota</taxon>
        <taxon>Actinomycetes</taxon>
        <taxon>Streptosporangiales</taxon>
        <taxon>Nocardiopsidaceae</taxon>
        <taxon>Nocardiopsis</taxon>
    </lineage>
</organism>
<dbReference type="InterPro" id="IPR036388">
    <property type="entry name" value="WH-like_DNA-bd_sf"/>
</dbReference>
<dbReference type="GO" id="GO:0032993">
    <property type="term" value="C:protein-DNA complex"/>
    <property type="evidence" value="ECO:0007669"/>
    <property type="project" value="TreeGrafter"/>
</dbReference>
<name>A0A223S1E4_9ACTN</name>
<dbReference type="RefSeq" id="WP_017621800.1">
    <property type="nucleotide sequence ID" value="NZ_ANBG01000445.1"/>
</dbReference>
<evidence type="ECO:0000256" key="4">
    <source>
        <dbReference type="ARBA" id="ARBA00023163"/>
    </source>
</evidence>